<feature type="region of interest" description="Disordered" evidence="1">
    <location>
        <begin position="122"/>
        <end position="220"/>
    </location>
</feature>
<feature type="compositionally biased region" description="Low complexity" evidence="1">
    <location>
        <begin position="210"/>
        <end position="220"/>
    </location>
</feature>
<reference evidence="2" key="1">
    <citation type="submission" date="2020-02" db="EMBL/GenBank/DDBJ databases">
        <authorList>
            <person name="Meier V. D."/>
        </authorList>
    </citation>
    <scope>NUCLEOTIDE SEQUENCE</scope>
    <source>
        <strain evidence="2">AVDCRST_MAG38</strain>
    </source>
</reference>
<dbReference type="AlphaFoldDB" id="A0A6J4RZH1"/>
<feature type="compositionally biased region" description="Basic and acidic residues" evidence="1">
    <location>
        <begin position="32"/>
        <end position="41"/>
    </location>
</feature>
<feature type="region of interest" description="Disordered" evidence="1">
    <location>
        <begin position="1"/>
        <end position="101"/>
    </location>
</feature>
<name>A0A6J4RZH1_9ACTN</name>
<gene>
    <name evidence="2" type="ORF">AVDCRST_MAG38-2341</name>
</gene>
<feature type="non-terminal residue" evidence="2">
    <location>
        <position position="266"/>
    </location>
</feature>
<proteinExistence type="predicted"/>
<accession>A0A6J4RZH1</accession>
<dbReference type="EMBL" id="CADCVJ010000198">
    <property type="protein sequence ID" value="CAA9486013.1"/>
    <property type="molecule type" value="Genomic_DNA"/>
</dbReference>
<evidence type="ECO:0000313" key="2">
    <source>
        <dbReference type="EMBL" id="CAA9486013.1"/>
    </source>
</evidence>
<feature type="non-terminal residue" evidence="2">
    <location>
        <position position="1"/>
    </location>
</feature>
<dbReference type="GO" id="GO:0047244">
    <property type="term" value="F:N-acetylglucosaminyldiphosphoundecaprenol N-acetyl-beta-D-mannosaminyltransferase activity"/>
    <property type="evidence" value="ECO:0007669"/>
    <property type="project" value="UniProtKB-EC"/>
</dbReference>
<evidence type="ECO:0000256" key="1">
    <source>
        <dbReference type="SAM" id="MobiDB-lite"/>
    </source>
</evidence>
<sequence length="266" mass="27611">GVPLPDSRPACDRYGARPRDPAGAHRLRPRHRLDGGHEVARGPRIRLRGRGPHRDGGARGSRAAGRRPRRELHGARRTAAGLGAQRPRPRPAGARLRPDPDVAGVRARASVRCALLPLRRARRGRAAGPGGAARGRASRPADRRHPLPAVPAAHRAGGGRCGGRHRRLRSRRRVGRHRRPQAGEVDGADAPAAAGSGAGRSRGRVRLPRRAGPAGAAVAAGAGARVGVPAGAGAAPAVEALPALQPALRDRLRASVRAPPPAGARL</sequence>
<feature type="compositionally biased region" description="Basic and acidic residues" evidence="1">
    <location>
        <begin position="9"/>
        <end position="23"/>
    </location>
</feature>
<feature type="compositionally biased region" description="Low complexity" evidence="1">
    <location>
        <begin position="182"/>
        <end position="195"/>
    </location>
</feature>
<keyword evidence="2" id="KW-0808">Transferase</keyword>
<feature type="compositionally biased region" description="Basic residues" evidence="1">
    <location>
        <begin position="162"/>
        <end position="180"/>
    </location>
</feature>
<protein>
    <submittedName>
        <fullName evidence="2">N-acetylmannosaminyltransferase</fullName>
        <ecNumber evidence="2">2.4.1.187</ecNumber>
    </submittedName>
</protein>
<feature type="compositionally biased region" description="Low complexity" evidence="1">
    <location>
        <begin position="79"/>
        <end position="95"/>
    </location>
</feature>
<dbReference type="EC" id="2.4.1.187" evidence="2"/>
<keyword evidence="2" id="KW-0328">Glycosyltransferase</keyword>
<organism evidence="2">
    <name type="scientific">uncultured Solirubrobacteraceae bacterium</name>
    <dbReference type="NCBI Taxonomy" id="1162706"/>
    <lineage>
        <taxon>Bacteria</taxon>
        <taxon>Bacillati</taxon>
        <taxon>Actinomycetota</taxon>
        <taxon>Thermoleophilia</taxon>
        <taxon>Solirubrobacterales</taxon>
        <taxon>Solirubrobacteraceae</taxon>
        <taxon>environmental samples</taxon>
    </lineage>
</organism>